<evidence type="ECO:0000313" key="9">
    <source>
        <dbReference type="EMBL" id="MBB6062052.1"/>
    </source>
</evidence>
<name>A0A841GER6_9BACT</name>
<evidence type="ECO:0000259" key="8">
    <source>
        <dbReference type="PROSITE" id="PS50893"/>
    </source>
</evidence>
<keyword evidence="3 7" id="KW-0547">Nucleotide-binding</keyword>
<dbReference type="PANTHER" id="PTHR42781:SF4">
    <property type="entry name" value="SPERMIDINE_PUTRESCINE IMPORT ATP-BINDING PROTEIN POTA"/>
    <property type="match status" value="1"/>
</dbReference>
<dbReference type="Proteomes" id="UP000555828">
    <property type="component" value="Unassembled WGS sequence"/>
</dbReference>
<evidence type="ECO:0000256" key="5">
    <source>
        <dbReference type="ARBA" id="ARBA00022967"/>
    </source>
</evidence>
<dbReference type="InterPro" id="IPR017879">
    <property type="entry name" value="PotA_ATP-bd"/>
</dbReference>
<dbReference type="InterPro" id="IPR027417">
    <property type="entry name" value="P-loop_NTPase"/>
</dbReference>
<dbReference type="GO" id="GO:0043190">
    <property type="term" value="C:ATP-binding cassette (ABC) transporter complex"/>
    <property type="evidence" value="ECO:0007669"/>
    <property type="project" value="InterPro"/>
</dbReference>
<dbReference type="PROSITE" id="PS00211">
    <property type="entry name" value="ABC_TRANSPORTER_1"/>
    <property type="match status" value="1"/>
</dbReference>
<keyword evidence="1 7" id="KW-0813">Transport</keyword>
<keyword evidence="6 7" id="KW-0472">Membrane</keyword>
<dbReference type="GO" id="GO:0016887">
    <property type="term" value="F:ATP hydrolysis activity"/>
    <property type="evidence" value="ECO:0007669"/>
    <property type="project" value="InterPro"/>
</dbReference>
<dbReference type="GO" id="GO:0005524">
    <property type="term" value="F:ATP binding"/>
    <property type="evidence" value="ECO:0007669"/>
    <property type="project" value="UniProtKB-KW"/>
</dbReference>
<evidence type="ECO:0000256" key="1">
    <source>
        <dbReference type="ARBA" id="ARBA00022448"/>
    </source>
</evidence>
<dbReference type="PROSITE" id="PS50893">
    <property type="entry name" value="ABC_TRANSPORTER_2"/>
    <property type="match status" value="1"/>
</dbReference>
<keyword evidence="2 7" id="KW-1003">Cell membrane</keyword>
<sequence>MIGSHVSIKAINKWFGDFQVLKNVNLEIKKGEFFSLLGPSGCGKTTLLRIIAGLENADEGDIKFDNVSILSIPPHKRPVNTIFQNYALFPHLNVFENIAFSLRLKKYSEDEIKEKVEKLLNLIRLEEHANKKPNQLSGGQRQRVAIARALANEPKVLLLDEPVSALDAKLRQELLIELDNLHDQVGITFIYVTHDQAEAISISDHVAVMNEGKIVQYGTPYEIYESPADKFVATFIGETNLMKAIVLEINEELLKIEAPGIGEFYCYKDKEVKEKNQILLTLRPEKIKISKKPLTGKNVFHGIIEEEIYMGYQTRYFVKLDNGFILRVYKQHVNYLLDEPILTWKDEVFVSWDPNDSFIVEVN</sequence>
<dbReference type="InterPro" id="IPR050093">
    <property type="entry name" value="ABC_SmlMolc_Importer"/>
</dbReference>
<dbReference type="Pfam" id="PF08402">
    <property type="entry name" value="TOBE_2"/>
    <property type="match status" value="1"/>
</dbReference>
<protein>
    <recommendedName>
        <fullName evidence="7">Spermidine/putrescine import ATP-binding protein PotA</fullName>
        <ecNumber evidence="7">7.6.2.11</ecNumber>
    </recommendedName>
</protein>
<keyword evidence="5 7" id="KW-1278">Translocase</keyword>
<dbReference type="Gene3D" id="2.40.50.100">
    <property type="match status" value="1"/>
</dbReference>
<organism evidence="9 10">
    <name type="scientific">Thermosipho japonicus</name>
    <dbReference type="NCBI Taxonomy" id="90323"/>
    <lineage>
        <taxon>Bacteria</taxon>
        <taxon>Thermotogati</taxon>
        <taxon>Thermotogota</taxon>
        <taxon>Thermotogae</taxon>
        <taxon>Thermotogales</taxon>
        <taxon>Fervidobacteriaceae</taxon>
        <taxon>Thermosipho</taxon>
    </lineage>
</organism>
<dbReference type="SMART" id="SM00382">
    <property type="entry name" value="AAA"/>
    <property type="match status" value="1"/>
</dbReference>
<feature type="domain" description="ABC transporter" evidence="8">
    <location>
        <begin position="6"/>
        <end position="236"/>
    </location>
</feature>
<reference evidence="9 10" key="1">
    <citation type="submission" date="2020-08" db="EMBL/GenBank/DDBJ databases">
        <title>Genomic Encyclopedia of Type Strains, Phase IV (KMG-IV): sequencing the most valuable type-strain genomes for metagenomic binning, comparative biology and taxonomic classification.</title>
        <authorList>
            <person name="Goeker M."/>
        </authorList>
    </citation>
    <scope>NUCLEOTIDE SEQUENCE [LARGE SCALE GENOMIC DNA]</scope>
    <source>
        <strain evidence="9 10">DSM 13481</strain>
    </source>
</reference>
<keyword evidence="4 7" id="KW-0067">ATP-binding</keyword>
<evidence type="ECO:0000256" key="4">
    <source>
        <dbReference type="ARBA" id="ARBA00022840"/>
    </source>
</evidence>
<dbReference type="NCBIfam" id="TIGR01187">
    <property type="entry name" value="potA"/>
    <property type="match status" value="1"/>
</dbReference>
<comment type="catalytic activity">
    <reaction evidence="7">
        <text>ATP + H2O + polyamine-[polyamine-binding protein]Side 1 = ADP + phosphate + polyamineSide 2 + [polyamine-binding protein]Side 1.</text>
        <dbReference type="EC" id="7.6.2.11"/>
    </reaction>
</comment>
<dbReference type="InterPro" id="IPR008995">
    <property type="entry name" value="Mo/tungstate-bd_C_term_dom"/>
</dbReference>
<evidence type="ECO:0000256" key="3">
    <source>
        <dbReference type="ARBA" id="ARBA00022741"/>
    </source>
</evidence>
<accession>A0A841GER6</accession>
<dbReference type="Pfam" id="PF00005">
    <property type="entry name" value="ABC_tran"/>
    <property type="match status" value="1"/>
</dbReference>
<dbReference type="InterPro" id="IPR005893">
    <property type="entry name" value="PotA-like"/>
</dbReference>
<dbReference type="InterPro" id="IPR013611">
    <property type="entry name" value="Transp-assoc_OB_typ2"/>
</dbReference>
<dbReference type="EC" id="7.6.2.11" evidence="7"/>
<comment type="function">
    <text evidence="7">Part of the ABC transporter complex PotABCD involved in spermidine/putrescine import. Responsible for energy coupling to the transport system.</text>
</comment>
<dbReference type="SUPFAM" id="SSF52540">
    <property type="entry name" value="P-loop containing nucleoside triphosphate hydrolases"/>
    <property type="match status" value="1"/>
</dbReference>
<comment type="similarity">
    <text evidence="7">Belongs to the ABC transporter superfamily. Spermidine/putrescine importer (TC 3.A.1.11.1) family.</text>
</comment>
<comment type="caution">
    <text evidence="9">The sequence shown here is derived from an EMBL/GenBank/DDBJ whole genome shotgun (WGS) entry which is preliminary data.</text>
</comment>
<dbReference type="FunFam" id="3.40.50.300:FF:000133">
    <property type="entry name" value="Spermidine/putrescine import ATP-binding protein PotA"/>
    <property type="match status" value="1"/>
</dbReference>
<evidence type="ECO:0000256" key="7">
    <source>
        <dbReference type="RuleBase" id="RU364083"/>
    </source>
</evidence>
<dbReference type="AlphaFoldDB" id="A0A841GER6"/>
<proteinExistence type="inferred from homology"/>
<dbReference type="InterPro" id="IPR003439">
    <property type="entry name" value="ABC_transporter-like_ATP-bd"/>
</dbReference>
<dbReference type="InterPro" id="IPR003593">
    <property type="entry name" value="AAA+_ATPase"/>
</dbReference>
<dbReference type="InterPro" id="IPR017871">
    <property type="entry name" value="ABC_transporter-like_CS"/>
</dbReference>
<dbReference type="EMBL" id="JACHEX010000001">
    <property type="protein sequence ID" value="MBB6062052.1"/>
    <property type="molecule type" value="Genomic_DNA"/>
</dbReference>
<gene>
    <name evidence="7" type="primary">potA</name>
    <name evidence="9" type="ORF">HNP65_000474</name>
</gene>
<evidence type="ECO:0000256" key="2">
    <source>
        <dbReference type="ARBA" id="ARBA00022475"/>
    </source>
</evidence>
<evidence type="ECO:0000256" key="6">
    <source>
        <dbReference type="ARBA" id="ARBA00023136"/>
    </source>
</evidence>
<dbReference type="Gene3D" id="3.40.50.300">
    <property type="entry name" value="P-loop containing nucleotide triphosphate hydrolases"/>
    <property type="match status" value="1"/>
</dbReference>
<evidence type="ECO:0000313" key="10">
    <source>
        <dbReference type="Proteomes" id="UP000555828"/>
    </source>
</evidence>
<comment type="subunit">
    <text evidence="7">The complex is composed of two ATP-binding proteins (PotA), two transmembrane proteins (PotB and PotC) and a solute-binding protein (PotD).</text>
</comment>
<dbReference type="GO" id="GO:0015594">
    <property type="term" value="F:ABC-type putrescine transporter activity"/>
    <property type="evidence" value="ECO:0007669"/>
    <property type="project" value="InterPro"/>
</dbReference>
<dbReference type="CDD" id="cd03300">
    <property type="entry name" value="ABC_PotA_N"/>
    <property type="match status" value="1"/>
</dbReference>
<dbReference type="PANTHER" id="PTHR42781">
    <property type="entry name" value="SPERMIDINE/PUTRESCINE IMPORT ATP-BINDING PROTEIN POTA"/>
    <property type="match status" value="1"/>
</dbReference>
<dbReference type="SUPFAM" id="SSF50331">
    <property type="entry name" value="MOP-like"/>
    <property type="match status" value="1"/>
</dbReference>
<keyword evidence="10" id="KW-1185">Reference proteome</keyword>
<dbReference type="RefSeq" id="WP_184618782.1">
    <property type="nucleotide sequence ID" value="NZ_JACHEX010000001.1"/>
</dbReference>